<feature type="transmembrane region" description="Helical" evidence="1">
    <location>
        <begin position="60"/>
        <end position="81"/>
    </location>
</feature>
<evidence type="ECO:0000256" key="1">
    <source>
        <dbReference type="SAM" id="Phobius"/>
    </source>
</evidence>
<organism evidence="2 3">
    <name type="scientific">Marivirga aurantiaca</name>
    <dbReference type="NCBI Taxonomy" id="2802615"/>
    <lineage>
        <taxon>Bacteria</taxon>
        <taxon>Pseudomonadati</taxon>
        <taxon>Bacteroidota</taxon>
        <taxon>Cytophagia</taxon>
        <taxon>Cytophagales</taxon>
        <taxon>Marivirgaceae</taxon>
        <taxon>Marivirga</taxon>
    </lineage>
</organism>
<keyword evidence="3" id="KW-1185">Reference proteome</keyword>
<comment type="caution">
    <text evidence="2">The sequence shown here is derived from an EMBL/GenBank/DDBJ whole genome shotgun (WGS) entry which is preliminary data.</text>
</comment>
<gene>
    <name evidence="2" type="ORF">JKA74_13245</name>
</gene>
<dbReference type="RefSeq" id="WP_201431674.1">
    <property type="nucleotide sequence ID" value="NZ_JAEQBW010000005.1"/>
</dbReference>
<sequence>MSFLFVLACLGVINGILIGAYRLLKPQRKVQDIYLGGLLIVLSIRIGKSVIYYFSENVDLLILQIGLSACLFIGPFYYMFLKSVRLKEKKPGRADLILLILLFISITIVGFIYPYRHFPAVWNGYIVFVIYAFWSLFILMGIVQYVKVLRQSGFSCFVRDVIALNSPY</sequence>
<name>A0A934X027_9BACT</name>
<keyword evidence="1" id="KW-0472">Membrane</keyword>
<feature type="transmembrane region" description="Helical" evidence="1">
    <location>
        <begin position="6"/>
        <end position="24"/>
    </location>
</feature>
<reference evidence="2" key="1">
    <citation type="submission" date="2021-01" db="EMBL/GenBank/DDBJ databases">
        <title>Marivirga aurantiaca sp. nov., isolated from intertidal surface sediments.</title>
        <authorList>
            <person name="Zhang M."/>
        </authorList>
    </citation>
    <scope>NUCLEOTIDE SEQUENCE</scope>
    <source>
        <strain evidence="2">S37H4</strain>
    </source>
</reference>
<proteinExistence type="predicted"/>
<evidence type="ECO:0000313" key="3">
    <source>
        <dbReference type="Proteomes" id="UP000611723"/>
    </source>
</evidence>
<evidence type="ECO:0000313" key="2">
    <source>
        <dbReference type="EMBL" id="MBK6266002.1"/>
    </source>
</evidence>
<dbReference type="Proteomes" id="UP000611723">
    <property type="component" value="Unassembled WGS sequence"/>
</dbReference>
<keyword evidence="1" id="KW-1133">Transmembrane helix</keyword>
<keyword evidence="1" id="KW-0812">Transmembrane</keyword>
<dbReference type="EMBL" id="JAEQBW010000005">
    <property type="protein sequence ID" value="MBK6266002.1"/>
    <property type="molecule type" value="Genomic_DNA"/>
</dbReference>
<feature type="transmembrane region" description="Helical" evidence="1">
    <location>
        <begin position="93"/>
        <end position="113"/>
    </location>
</feature>
<dbReference type="AlphaFoldDB" id="A0A934X027"/>
<accession>A0A934X027</accession>
<feature type="transmembrane region" description="Helical" evidence="1">
    <location>
        <begin position="33"/>
        <end position="54"/>
    </location>
</feature>
<feature type="transmembrane region" description="Helical" evidence="1">
    <location>
        <begin position="125"/>
        <end position="146"/>
    </location>
</feature>
<protein>
    <submittedName>
        <fullName evidence="2">Uncharacterized protein</fullName>
    </submittedName>
</protein>